<feature type="signal peptide" evidence="1">
    <location>
        <begin position="1"/>
        <end position="20"/>
    </location>
</feature>
<feature type="chain" id="PRO_5045322622" description="DUF3179 domain-containing protein" evidence="1">
    <location>
        <begin position="21"/>
        <end position="330"/>
    </location>
</feature>
<evidence type="ECO:0000256" key="1">
    <source>
        <dbReference type="SAM" id="SignalP"/>
    </source>
</evidence>
<comment type="caution">
    <text evidence="2">The sequence shown here is derived from an EMBL/GenBank/DDBJ whole genome shotgun (WGS) entry which is preliminary data.</text>
</comment>
<reference evidence="2 3" key="1">
    <citation type="journal article" date="2020" name="Microorganisms">
        <title>Osmotic Adaptation and Compatible Solute Biosynthesis of Phototrophic Bacteria as Revealed from Genome Analyses.</title>
        <authorList>
            <person name="Imhoff J.F."/>
            <person name="Rahn T."/>
            <person name="Kunzel S."/>
            <person name="Keller A."/>
            <person name="Neulinger S.C."/>
        </authorList>
    </citation>
    <scope>NUCLEOTIDE SEQUENCE [LARGE SCALE GENOMIC DNA]</scope>
    <source>
        <strain evidence="2 3">DSM 9895</strain>
    </source>
</reference>
<dbReference type="Pfam" id="PF11376">
    <property type="entry name" value="DUF3179"/>
    <property type="match status" value="1"/>
</dbReference>
<dbReference type="EMBL" id="NRRL01000004">
    <property type="protein sequence ID" value="MBK1667077.1"/>
    <property type="molecule type" value="Genomic_DNA"/>
</dbReference>
<evidence type="ECO:0000313" key="3">
    <source>
        <dbReference type="Proteomes" id="UP001296873"/>
    </source>
</evidence>
<organism evidence="2 3">
    <name type="scientific">Rhodovibrio sodomensis</name>
    <dbReference type="NCBI Taxonomy" id="1088"/>
    <lineage>
        <taxon>Bacteria</taxon>
        <taxon>Pseudomonadati</taxon>
        <taxon>Pseudomonadota</taxon>
        <taxon>Alphaproteobacteria</taxon>
        <taxon>Rhodospirillales</taxon>
        <taxon>Rhodovibrionaceae</taxon>
        <taxon>Rhodovibrio</taxon>
    </lineage>
</organism>
<gene>
    <name evidence="2" type="ORF">CKO28_03330</name>
</gene>
<keyword evidence="3" id="KW-1185">Reference proteome</keyword>
<protein>
    <recommendedName>
        <fullName evidence="4">DUF3179 domain-containing protein</fullName>
    </recommendedName>
</protein>
<proteinExistence type="predicted"/>
<name>A0ABS1D9K2_9PROT</name>
<dbReference type="Proteomes" id="UP001296873">
    <property type="component" value="Unassembled WGS sequence"/>
</dbReference>
<dbReference type="InterPro" id="IPR021516">
    <property type="entry name" value="DUF3179"/>
</dbReference>
<keyword evidence="1" id="KW-0732">Signal</keyword>
<evidence type="ECO:0000313" key="2">
    <source>
        <dbReference type="EMBL" id="MBK1667077.1"/>
    </source>
</evidence>
<evidence type="ECO:0008006" key="4">
    <source>
        <dbReference type="Google" id="ProtNLM"/>
    </source>
</evidence>
<accession>A0ABS1D9K2</accession>
<sequence>MFVAVLAIALALAAAEPVNAQVPQSWRSAFPETDFSRHAVPFDEIMSGGVPKDGIPSIDEPEFAPVAERRDWLADREPVIGLEINGDARAYPLRVLTWHEIVNDTVGGVPVAVTYCPLCNTAIVFEAKLDGRRLTFGTTGKLRHSDLVMYDRQTGTWWQQFTGRGIVGEHTGEKLEFVPARLESWGAFVERHPDARVLIPTDPNARPYGKNPYAGYDSARSPFLYRGPMPEKLPAMARVVVIGEDAWALELLRETGRIETDTHVLTWSPGQASALDARRIAEGRDVGTVTVQKKTPDGLQDAVYDVTFAFVHKAFHPDGSLHVGDEGGGD</sequence>